<organism evidence="3 4">
    <name type="scientific">Kribbella antiqua</name>
    <dbReference type="NCBI Taxonomy" id="2512217"/>
    <lineage>
        <taxon>Bacteria</taxon>
        <taxon>Bacillati</taxon>
        <taxon>Actinomycetota</taxon>
        <taxon>Actinomycetes</taxon>
        <taxon>Propionibacteriales</taxon>
        <taxon>Kribbellaceae</taxon>
        <taxon>Kribbella</taxon>
    </lineage>
</organism>
<accession>A0A4R2IBF6</accession>
<evidence type="ECO:0000313" key="4">
    <source>
        <dbReference type="Proteomes" id="UP000295573"/>
    </source>
</evidence>
<sequence>MTRTKIRKTGAATTLAVAAIGSIALLTGCGGNETPAGGSPSNQGTTAGMPSSTRPSASASESKTAPDAATIAKALQAASGGHIKSLWTYTEDTDPNNLIGRPGGYTSATFAYDNRVPDCKAKPDSMCGAQVEQFANEADAKRRLDYIAGIYKAAPILGTEYLTVEGSTLLRVTGELKPSVNRAYVAAFNAALSK</sequence>
<feature type="chain" id="PRO_5038795426" description="Lipoprotein" evidence="2">
    <location>
        <begin position="25"/>
        <end position="194"/>
    </location>
</feature>
<protein>
    <recommendedName>
        <fullName evidence="5">Lipoprotein</fullName>
    </recommendedName>
</protein>
<evidence type="ECO:0008006" key="5">
    <source>
        <dbReference type="Google" id="ProtNLM"/>
    </source>
</evidence>
<proteinExistence type="predicted"/>
<dbReference type="AlphaFoldDB" id="A0A4R2IBF6"/>
<dbReference type="OrthoDB" id="3629459at2"/>
<comment type="caution">
    <text evidence="3">The sequence shown here is derived from an EMBL/GenBank/DDBJ whole genome shotgun (WGS) entry which is preliminary data.</text>
</comment>
<feature type="compositionally biased region" description="Low complexity" evidence="1">
    <location>
        <begin position="50"/>
        <end position="62"/>
    </location>
</feature>
<reference evidence="3 4" key="1">
    <citation type="journal article" date="2015" name="Stand. Genomic Sci.">
        <title>Genomic Encyclopedia of Bacterial and Archaeal Type Strains, Phase III: the genomes of soil and plant-associated and newly described type strains.</title>
        <authorList>
            <person name="Whitman W.B."/>
            <person name="Woyke T."/>
            <person name="Klenk H.P."/>
            <person name="Zhou Y."/>
            <person name="Lilburn T.G."/>
            <person name="Beck B.J."/>
            <person name="De Vos P."/>
            <person name="Vandamme P."/>
            <person name="Eisen J.A."/>
            <person name="Garrity G."/>
            <person name="Hugenholtz P."/>
            <person name="Kyrpides N.C."/>
        </authorList>
    </citation>
    <scope>NUCLEOTIDE SEQUENCE [LARGE SCALE GENOMIC DNA]</scope>
    <source>
        <strain evidence="3 4">VKM Ac-2541</strain>
    </source>
</reference>
<gene>
    <name evidence="3" type="ORF">EV646_116141</name>
</gene>
<feature type="signal peptide" evidence="2">
    <location>
        <begin position="1"/>
        <end position="24"/>
    </location>
</feature>
<keyword evidence="4" id="KW-1185">Reference proteome</keyword>
<feature type="compositionally biased region" description="Polar residues" evidence="1">
    <location>
        <begin position="39"/>
        <end position="49"/>
    </location>
</feature>
<evidence type="ECO:0000313" key="3">
    <source>
        <dbReference type="EMBL" id="TCO41049.1"/>
    </source>
</evidence>
<dbReference type="EMBL" id="SLWR01000016">
    <property type="protein sequence ID" value="TCO41049.1"/>
    <property type="molecule type" value="Genomic_DNA"/>
</dbReference>
<feature type="region of interest" description="Disordered" evidence="1">
    <location>
        <begin position="34"/>
        <end position="65"/>
    </location>
</feature>
<dbReference type="Proteomes" id="UP000295573">
    <property type="component" value="Unassembled WGS sequence"/>
</dbReference>
<keyword evidence="2" id="KW-0732">Signal</keyword>
<dbReference type="RefSeq" id="WP_132156532.1">
    <property type="nucleotide sequence ID" value="NZ_SLWR01000016.1"/>
</dbReference>
<evidence type="ECO:0000256" key="1">
    <source>
        <dbReference type="SAM" id="MobiDB-lite"/>
    </source>
</evidence>
<name>A0A4R2IBF6_9ACTN</name>
<dbReference type="PROSITE" id="PS51257">
    <property type="entry name" value="PROKAR_LIPOPROTEIN"/>
    <property type="match status" value="1"/>
</dbReference>
<evidence type="ECO:0000256" key="2">
    <source>
        <dbReference type="SAM" id="SignalP"/>
    </source>
</evidence>